<evidence type="ECO:0000313" key="4">
    <source>
        <dbReference type="EMBL" id="ELR72525.1"/>
    </source>
</evidence>
<evidence type="ECO:0000256" key="3">
    <source>
        <dbReference type="ARBA" id="ARBA00023237"/>
    </source>
</evidence>
<evidence type="ECO:0000256" key="2">
    <source>
        <dbReference type="ARBA" id="ARBA00023136"/>
    </source>
</evidence>
<dbReference type="Gene3D" id="2.40.170.20">
    <property type="entry name" value="TonB-dependent receptor, beta-barrel domain"/>
    <property type="match status" value="1"/>
</dbReference>
<dbReference type="EMBL" id="AMZN01000019">
    <property type="protein sequence ID" value="ELR72525.1"/>
    <property type="molecule type" value="Genomic_DNA"/>
</dbReference>
<accession>L8JUQ7</accession>
<keyword evidence="3" id="KW-0998">Cell outer membrane</keyword>
<dbReference type="GO" id="GO:0009279">
    <property type="term" value="C:cell outer membrane"/>
    <property type="evidence" value="ECO:0007669"/>
    <property type="project" value="UniProtKB-SubCell"/>
</dbReference>
<comment type="caution">
    <text evidence="4">The sequence shown here is derived from an EMBL/GenBank/DDBJ whole genome shotgun (WGS) entry which is preliminary data.</text>
</comment>
<organism evidence="4 5">
    <name type="scientific">Fulvivirga imtechensis AK7</name>
    <dbReference type="NCBI Taxonomy" id="1237149"/>
    <lineage>
        <taxon>Bacteria</taxon>
        <taxon>Pseudomonadati</taxon>
        <taxon>Bacteroidota</taxon>
        <taxon>Cytophagia</taxon>
        <taxon>Cytophagales</taxon>
        <taxon>Fulvivirgaceae</taxon>
        <taxon>Fulvivirga</taxon>
    </lineage>
</organism>
<comment type="subcellular location">
    <subcellularLocation>
        <location evidence="1">Cell outer membrane</location>
    </subcellularLocation>
</comment>
<keyword evidence="4" id="KW-0675">Receptor</keyword>
<dbReference type="SUPFAM" id="SSF56935">
    <property type="entry name" value="Porins"/>
    <property type="match status" value="1"/>
</dbReference>
<dbReference type="STRING" id="1237149.C900_01303"/>
<dbReference type="eggNOG" id="COG4771">
    <property type="taxonomic scope" value="Bacteria"/>
</dbReference>
<dbReference type="InterPro" id="IPR036942">
    <property type="entry name" value="Beta-barrel_TonB_sf"/>
</dbReference>
<dbReference type="AlphaFoldDB" id="L8JUQ7"/>
<sequence>MAGMRPLKNQLIHMKDYALLSMNLTYKKHVRSLLFEPFLGIRNLTNTQYFDNIRINAFGSRFYESAPGRNYYLGVKVKLK</sequence>
<dbReference type="Proteomes" id="UP000011135">
    <property type="component" value="Unassembled WGS sequence"/>
</dbReference>
<evidence type="ECO:0000313" key="5">
    <source>
        <dbReference type="Proteomes" id="UP000011135"/>
    </source>
</evidence>
<proteinExistence type="predicted"/>
<keyword evidence="5" id="KW-1185">Reference proteome</keyword>
<gene>
    <name evidence="4" type="ORF">C900_01303</name>
</gene>
<evidence type="ECO:0000256" key="1">
    <source>
        <dbReference type="ARBA" id="ARBA00004442"/>
    </source>
</evidence>
<name>L8JUQ7_9BACT</name>
<keyword evidence="2" id="KW-0472">Membrane</keyword>
<protein>
    <submittedName>
        <fullName evidence="4">TonB-dependent receptor</fullName>
    </submittedName>
</protein>
<reference evidence="4 5" key="1">
    <citation type="submission" date="2012-12" db="EMBL/GenBank/DDBJ databases">
        <title>Genome assembly of Fulvivirga imtechensis AK7.</title>
        <authorList>
            <person name="Nupur N."/>
            <person name="Khatri I."/>
            <person name="Kumar R."/>
            <person name="Subramanian S."/>
            <person name="Pinnaka A."/>
        </authorList>
    </citation>
    <scope>NUCLEOTIDE SEQUENCE [LARGE SCALE GENOMIC DNA]</scope>
    <source>
        <strain evidence="4 5">AK7</strain>
    </source>
</reference>